<dbReference type="Pfam" id="PF10724">
    <property type="entry name" value="DUF2516"/>
    <property type="match status" value="1"/>
</dbReference>
<name>A0A7W7GQP7_9MICC</name>
<gene>
    <name evidence="2" type="ORF">HDA30_002037</name>
</gene>
<dbReference type="Proteomes" id="UP000540191">
    <property type="component" value="Unassembled WGS sequence"/>
</dbReference>
<keyword evidence="3" id="KW-1185">Reference proteome</keyword>
<reference evidence="2 3" key="1">
    <citation type="submission" date="2020-08" db="EMBL/GenBank/DDBJ databases">
        <title>Sequencing the genomes of 1000 actinobacteria strains.</title>
        <authorList>
            <person name="Klenk H.-P."/>
        </authorList>
    </citation>
    <scope>NUCLEOTIDE SEQUENCE [LARGE SCALE GENOMIC DNA]</scope>
    <source>
        <strain evidence="2 3">DSM 23974</strain>
    </source>
</reference>
<protein>
    <recommendedName>
        <fullName evidence="4">DUF2516 family protein</fullName>
    </recommendedName>
</protein>
<sequence length="105" mass="11452">MRSLALFPALAVEYWLFIALAVVGAGLALWATIDCVRRPAELFVRAGLRDKNFWTLLNVAALAVAAFSVAFRSGMGMLGIIALCISAVYLAGPREQLNLYSGYRR</sequence>
<proteinExistence type="predicted"/>
<evidence type="ECO:0008006" key="4">
    <source>
        <dbReference type="Google" id="ProtNLM"/>
    </source>
</evidence>
<dbReference type="EMBL" id="JACHNA010000001">
    <property type="protein sequence ID" value="MBB4736529.1"/>
    <property type="molecule type" value="Genomic_DNA"/>
</dbReference>
<evidence type="ECO:0000313" key="2">
    <source>
        <dbReference type="EMBL" id="MBB4736529.1"/>
    </source>
</evidence>
<feature type="transmembrane region" description="Helical" evidence="1">
    <location>
        <begin position="53"/>
        <end position="70"/>
    </location>
</feature>
<accession>A0A7W7GQP7</accession>
<dbReference type="RefSeq" id="WP_158497125.1">
    <property type="nucleotide sequence ID" value="NZ_JACHNA010000001.1"/>
</dbReference>
<organism evidence="2 3">
    <name type="scientific">Micrococcus cohnii</name>
    <dbReference type="NCBI Taxonomy" id="993416"/>
    <lineage>
        <taxon>Bacteria</taxon>
        <taxon>Bacillati</taxon>
        <taxon>Actinomycetota</taxon>
        <taxon>Actinomycetes</taxon>
        <taxon>Micrococcales</taxon>
        <taxon>Micrococcaceae</taxon>
        <taxon>Micrococcus</taxon>
    </lineage>
</organism>
<keyword evidence="1" id="KW-1133">Transmembrane helix</keyword>
<keyword evidence="1" id="KW-0472">Membrane</keyword>
<feature type="transmembrane region" description="Helical" evidence="1">
    <location>
        <begin position="76"/>
        <end position="92"/>
    </location>
</feature>
<dbReference type="AlphaFoldDB" id="A0A7W7GQP7"/>
<evidence type="ECO:0000256" key="1">
    <source>
        <dbReference type="SAM" id="Phobius"/>
    </source>
</evidence>
<evidence type="ECO:0000313" key="3">
    <source>
        <dbReference type="Proteomes" id="UP000540191"/>
    </source>
</evidence>
<dbReference type="InterPro" id="IPR019662">
    <property type="entry name" value="DUF2516"/>
</dbReference>
<keyword evidence="1" id="KW-0812">Transmembrane</keyword>
<feature type="transmembrane region" description="Helical" evidence="1">
    <location>
        <begin position="12"/>
        <end position="33"/>
    </location>
</feature>
<comment type="caution">
    <text evidence="2">The sequence shown here is derived from an EMBL/GenBank/DDBJ whole genome shotgun (WGS) entry which is preliminary data.</text>
</comment>